<dbReference type="GO" id="GO:0005829">
    <property type="term" value="C:cytosol"/>
    <property type="evidence" value="ECO:0007669"/>
    <property type="project" value="TreeGrafter"/>
</dbReference>
<dbReference type="Pfam" id="PF06167">
    <property type="entry name" value="Peptidase_M90"/>
    <property type="match status" value="1"/>
</dbReference>
<name>A0A0W8FQL7_9ZZZZ</name>
<dbReference type="InterPro" id="IPR042252">
    <property type="entry name" value="MtfA_N"/>
</dbReference>
<organism evidence="1">
    <name type="scientific">hydrocarbon metagenome</name>
    <dbReference type="NCBI Taxonomy" id="938273"/>
    <lineage>
        <taxon>unclassified sequences</taxon>
        <taxon>metagenomes</taxon>
        <taxon>ecological metagenomes</taxon>
    </lineage>
</organism>
<dbReference type="PANTHER" id="PTHR30164">
    <property type="entry name" value="MTFA PEPTIDASE"/>
    <property type="match status" value="1"/>
</dbReference>
<comment type="caution">
    <text evidence="1">The sequence shown here is derived from an EMBL/GenBank/DDBJ whole genome shotgun (WGS) entry which is preliminary data.</text>
</comment>
<dbReference type="CDD" id="cd20169">
    <property type="entry name" value="Peptidase_M90_mtfA"/>
    <property type="match status" value="1"/>
</dbReference>
<evidence type="ECO:0000313" key="1">
    <source>
        <dbReference type="EMBL" id="KUG23158.1"/>
    </source>
</evidence>
<dbReference type="EMBL" id="LNQE01000919">
    <property type="protein sequence ID" value="KUG23158.1"/>
    <property type="molecule type" value="Genomic_DNA"/>
</dbReference>
<sequence length="271" mass="31099">MFSWLVKRRRKKMVNVPFPPAWKDILQRNVAHYCMLDDIESANLHALIQVFIAEKYWEGCGGLELTDEIRVTISAQACLLLLGLPHNYYENVQTILVYPSTVVPPPRKLGFFEVAQEPMDVSHPIIGQAFHQGPVIIIWDAALHGGRHPDSGHNVVYHEFAHKLDMLDGAADGTPQLRNRAEYRDWVQTCSREFLRLRHEAEHGSRTFLDAYGATDEAEFFAVATEQFFDQPLLMIKNAPELYRVLKEYYRQDPALRAEKHLCAVQTGTRV</sequence>
<proteinExistence type="predicted"/>
<dbReference type="InterPro" id="IPR024079">
    <property type="entry name" value="MetalloPept_cat_dom_sf"/>
</dbReference>
<dbReference type="AlphaFoldDB" id="A0A0W8FQL7"/>
<protein>
    <recommendedName>
        <fullName evidence="2">Inner membrane protein</fullName>
    </recommendedName>
</protein>
<dbReference type="PANTHER" id="PTHR30164:SF2">
    <property type="entry name" value="PROTEIN MTFA"/>
    <property type="match status" value="1"/>
</dbReference>
<evidence type="ECO:0008006" key="2">
    <source>
        <dbReference type="Google" id="ProtNLM"/>
    </source>
</evidence>
<reference evidence="1" key="1">
    <citation type="journal article" date="2015" name="Proc. Natl. Acad. Sci. U.S.A.">
        <title>Networks of energetic and metabolic interactions define dynamics in microbial communities.</title>
        <authorList>
            <person name="Embree M."/>
            <person name="Liu J.K."/>
            <person name="Al-Bassam M.M."/>
            <person name="Zengler K."/>
        </authorList>
    </citation>
    <scope>NUCLEOTIDE SEQUENCE</scope>
</reference>
<dbReference type="SUPFAM" id="SSF55486">
    <property type="entry name" value="Metalloproteases ('zincins'), catalytic domain"/>
    <property type="match status" value="1"/>
</dbReference>
<accession>A0A0W8FQL7</accession>
<dbReference type="InterPro" id="IPR010384">
    <property type="entry name" value="MtfA_fam"/>
</dbReference>
<dbReference type="GO" id="GO:0008237">
    <property type="term" value="F:metallopeptidase activity"/>
    <property type="evidence" value="ECO:0007669"/>
    <property type="project" value="InterPro"/>
</dbReference>
<dbReference type="Gene3D" id="3.40.390.10">
    <property type="entry name" value="Collagenase (Catalytic Domain)"/>
    <property type="match status" value="1"/>
</dbReference>
<gene>
    <name evidence="1" type="ORF">ASZ90_007085</name>
</gene>
<dbReference type="GO" id="GO:0004177">
    <property type="term" value="F:aminopeptidase activity"/>
    <property type="evidence" value="ECO:0007669"/>
    <property type="project" value="TreeGrafter"/>
</dbReference>
<dbReference type="Gene3D" id="1.10.472.150">
    <property type="entry name" value="Glucose-regulated metallo-peptidase M90, N-terminal domain"/>
    <property type="match status" value="1"/>
</dbReference>